<evidence type="ECO:0000256" key="2">
    <source>
        <dbReference type="ARBA" id="ARBA00007282"/>
    </source>
</evidence>
<comment type="similarity">
    <text evidence="2">Belongs to the wax synthase family.</text>
</comment>
<keyword evidence="4 8" id="KW-0812">Transmembrane</keyword>
<feature type="transmembrane region" description="Helical" evidence="8">
    <location>
        <begin position="297"/>
        <end position="314"/>
    </location>
</feature>
<evidence type="ECO:0000313" key="11">
    <source>
        <dbReference type="Proteomes" id="UP000053958"/>
    </source>
</evidence>
<dbReference type="PANTHER" id="PTHR31595:SF67">
    <property type="entry name" value="WAX SYNTHASE DOMAIN-CONTAINING PROTEIN"/>
    <property type="match status" value="1"/>
</dbReference>
<dbReference type="EMBL" id="LASV01000164">
    <property type="protein sequence ID" value="KKA21877.1"/>
    <property type="molecule type" value="Genomic_DNA"/>
</dbReference>
<feature type="region of interest" description="Disordered" evidence="7">
    <location>
        <begin position="127"/>
        <end position="147"/>
    </location>
</feature>
<dbReference type="PANTHER" id="PTHR31595">
    <property type="entry name" value="LONG-CHAIN-ALCOHOL O-FATTY-ACYLTRANSFERASE 3-RELATED"/>
    <property type="match status" value="1"/>
</dbReference>
<dbReference type="STRING" id="1408163.A0A0F4YUB9"/>
<organism evidence="10 11">
    <name type="scientific">Rasamsonia emersonii (strain ATCC 16479 / CBS 393.64 / IMI 116815)</name>
    <dbReference type="NCBI Taxonomy" id="1408163"/>
    <lineage>
        <taxon>Eukaryota</taxon>
        <taxon>Fungi</taxon>
        <taxon>Dikarya</taxon>
        <taxon>Ascomycota</taxon>
        <taxon>Pezizomycotina</taxon>
        <taxon>Eurotiomycetes</taxon>
        <taxon>Eurotiomycetidae</taxon>
        <taxon>Eurotiales</taxon>
        <taxon>Trichocomaceae</taxon>
        <taxon>Rasamsonia</taxon>
    </lineage>
</organism>
<protein>
    <recommendedName>
        <fullName evidence="9">Wax synthase domain-containing protein</fullName>
    </recommendedName>
</protein>
<evidence type="ECO:0000313" key="10">
    <source>
        <dbReference type="EMBL" id="KKA21877.1"/>
    </source>
</evidence>
<evidence type="ECO:0000256" key="8">
    <source>
        <dbReference type="SAM" id="Phobius"/>
    </source>
</evidence>
<feature type="transmembrane region" description="Helical" evidence="8">
    <location>
        <begin position="63"/>
        <end position="83"/>
    </location>
</feature>
<comment type="subcellular location">
    <subcellularLocation>
        <location evidence="1">Membrane</location>
        <topology evidence="1">Multi-pass membrane protein</topology>
    </subcellularLocation>
</comment>
<evidence type="ECO:0000256" key="1">
    <source>
        <dbReference type="ARBA" id="ARBA00004141"/>
    </source>
</evidence>
<dbReference type="GO" id="GO:0006629">
    <property type="term" value="P:lipid metabolic process"/>
    <property type="evidence" value="ECO:0007669"/>
    <property type="project" value="InterPro"/>
</dbReference>
<keyword evidence="6 8" id="KW-0472">Membrane</keyword>
<dbReference type="GO" id="GO:0008374">
    <property type="term" value="F:O-acyltransferase activity"/>
    <property type="evidence" value="ECO:0007669"/>
    <property type="project" value="InterPro"/>
</dbReference>
<feature type="domain" description="Wax synthase" evidence="9">
    <location>
        <begin position="347"/>
        <end position="445"/>
    </location>
</feature>
<name>A0A0F4YUB9_RASE3</name>
<keyword evidence="11" id="KW-1185">Reference proteome</keyword>
<dbReference type="Pfam" id="PF13813">
    <property type="entry name" value="MBOAT_2"/>
    <property type="match status" value="1"/>
</dbReference>
<evidence type="ECO:0000259" key="9">
    <source>
        <dbReference type="Pfam" id="PF13813"/>
    </source>
</evidence>
<feature type="transmembrane region" description="Helical" evidence="8">
    <location>
        <begin position="89"/>
        <end position="108"/>
    </location>
</feature>
<feature type="compositionally biased region" description="Polar residues" evidence="7">
    <location>
        <begin position="127"/>
        <end position="141"/>
    </location>
</feature>
<reference evidence="10 11" key="1">
    <citation type="submission" date="2015-04" db="EMBL/GenBank/DDBJ databases">
        <authorList>
            <person name="Heijne W.H."/>
            <person name="Fedorova N.D."/>
            <person name="Nierman W.C."/>
            <person name="Vollebregt A.W."/>
            <person name="Zhao Z."/>
            <person name="Wu L."/>
            <person name="Kumar M."/>
            <person name="Stam H."/>
            <person name="van den Berg M.A."/>
            <person name="Pel H.J."/>
        </authorList>
    </citation>
    <scope>NUCLEOTIDE SEQUENCE [LARGE SCALE GENOMIC DNA]</scope>
    <source>
        <strain evidence="10 11">CBS 393.64</strain>
    </source>
</reference>
<dbReference type="AlphaFoldDB" id="A0A0F4YUB9"/>
<keyword evidence="5 8" id="KW-1133">Transmembrane helix</keyword>
<dbReference type="GeneID" id="25316390"/>
<evidence type="ECO:0000256" key="3">
    <source>
        <dbReference type="ARBA" id="ARBA00022679"/>
    </source>
</evidence>
<evidence type="ECO:0000256" key="4">
    <source>
        <dbReference type="ARBA" id="ARBA00022692"/>
    </source>
</evidence>
<dbReference type="Proteomes" id="UP000053958">
    <property type="component" value="Unassembled WGS sequence"/>
</dbReference>
<keyword evidence="3" id="KW-0808">Transferase</keyword>
<dbReference type="GO" id="GO:0016020">
    <property type="term" value="C:membrane"/>
    <property type="evidence" value="ECO:0007669"/>
    <property type="project" value="UniProtKB-SubCell"/>
</dbReference>
<comment type="caution">
    <text evidence="10">The sequence shown here is derived from an EMBL/GenBank/DDBJ whole genome shotgun (WGS) entry which is preliminary data.</text>
</comment>
<evidence type="ECO:0000256" key="7">
    <source>
        <dbReference type="SAM" id="MobiDB-lite"/>
    </source>
</evidence>
<proteinExistence type="inferred from homology"/>
<dbReference type="OrthoDB" id="2796277at2759"/>
<evidence type="ECO:0000256" key="5">
    <source>
        <dbReference type="ARBA" id="ARBA00022989"/>
    </source>
</evidence>
<feature type="transmembrane region" description="Helical" evidence="8">
    <location>
        <begin position="32"/>
        <end position="51"/>
    </location>
</feature>
<evidence type="ECO:0000256" key="6">
    <source>
        <dbReference type="ARBA" id="ARBA00023136"/>
    </source>
</evidence>
<dbReference type="RefSeq" id="XP_013328489.1">
    <property type="nucleotide sequence ID" value="XM_013473035.1"/>
</dbReference>
<gene>
    <name evidence="10" type="ORF">T310_4041</name>
</gene>
<accession>A0A0F4YUB9</accession>
<sequence length="545" mass="62504">MTGAIFHSHHDLIRQRGQQFETDLQRGEFHPLLLQQVVGTFLLLLIPLVIPHRNRSHSLLLRYGFFSIIFCVCAYTIYTVRAISLANGYGVGLVTSWFLVWSATILVFNDVQQDFKRIEKVTDVQGRYNNENPEPNGSPISTEKGEAVNGRVSTLRLRRTKHSPIQESSSPDEKVYRWQPYPRSFGHRLDWVLDLIFNFRGPEWNWRVRALPPIPDSVTKDLGGQAPTSEMEGSRAVQDPRKRLRQAFHSMLRNYIALDVVKVLMNRDPFFRGLVSPSPPPPFPFHFLAFSPLLVRFYRLLLSLIGVCCALQFITSFNPIFFLGLSCAFPQLSRAITHQPLDEAWLYPEQFGPVSAALDHGLAGCWSLWWHQMFRFGFSEVARFVHDLLLPPCDRSSDKSHRKKNARRAIQILIAFCVSGLLHASGSYTQFATTKPSGPILFFFLQAPAILVQRFLSRAVLPRLLPFNPPRWLRRVTNLAFLVAWFMLTGPLIVDDFARGGIWLFEPVPLSPLRGMGFGVEGDGWLCWEEPVFRWWEGLRGLFWP</sequence>
<dbReference type="InterPro" id="IPR032805">
    <property type="entry name" value="Wax_synthase_dom"/>
</dbReference>
<dbReference type="InterPro" id="IPR044851">
    <property type="entry name" value="Wax_synthase"/>
</dbReference>